<name>A0ACC6V123_9CREN</name>
<gene>
    <name evidence="1" type="ORF">TU35_005905</name>
</gene>
<dbReference type="EMBL" id="JZWT02000013">
    <property type="protein sequence ID" value="MFB6490764.1"/>
    <property type="molecule type" value="Genomic_DNA"/>
</dbReference>
<protein>
    <submittedName>
        <fullName evidence="1">ATPase</fullName>
    </submittedName>
</protein>
<comment type="caution">
    <text evidence="1">The sequence shown here is derived from an EMBL/GenBank/DDBJ whole genome shotgun (WGS) entry which is preliminary data.</text>
</comment>
<evidence type="ECO:0000313" key="1">
    <source>
        <dbReference type="EMBL" id="MFB6490764.1"/>
    </source>
</evidence>
<proteinExistence type="predicted"/>
<sequence length="952" mass="108475">MGFTDMPFNPSGVTNVVRLHRARGLEKELAQALELLDLVNRAKSNTLAVVVAPYGYGKSEFLDEVQAEAERRGLRTARLALASSFREEALRALSDKRAGEPLVVLIDEADELSRLAAMYKLGALSDERFRQAVMDLAAIVRALLEPRNYPHILRNPQNYDKVLIIAALTPQVYYTILKNVVPDVFDITTGRVYREIQLDPRFPFWQFVEVVKERLYAYSDERRRAEIDRGALSPLAPFTLHELAALYHIAIKKGEVSPRYLLKLAARLLQLKESGKGIADLAAEEGVPVGEPELAPYALSAIPIEKIEDKYIDIFKKIKVYKIPFSDKEAINIINKKLVLRGKEISPNDSKSASYEPHLYYTLLEGGKLYIYFFGEAEELKEYYVGDAYIISSDVAQKVSGEDSLAKISRELAERLQNPLTFLDEVEKTAGLTGLRLRACCGRAIWYNNLGFREAFLLFYINNDDELNKVREYINKIIIEGVVDNYPIDYVIALVFSPTLLTSELESALGPMLKASWKGVYPDLSEKFLYIDIYGADKLDKLKNKIIKYNIDKILGKQVDRIELVDNIKLYREEARENALKYTLALRRGKEKKDLALLKAAEQIASGQMPDGLAAFRIIEETLMRKIGDAEIHEKELLWLIEALFPVNLWRDMRAEDLISLLVYTGALIPDNKLYRKFDLESGRKYLNSLREEILKLINIEISIKSKIFGEIKLQRTLDVRPPPADFKDRAEYAQRVLEHKRALIEARERAEEAARELEKEAESKRKLLAELERIAEAMPQRRRFLALDEKIVARELEVAAKAEEIRRIWRELEPLAKELGKAVSVEADLEALLNLPEPWLDDYLASLKVYSAKLREEYERYREKVRLRERAAEWAKVRLGVVASDVESALGKIAKDLGAPYELIYSIAVRGPGAVVEPRQLAAELSLDEAQVVKWLEALAAKGLVEKRYVA</sequence>
<reference evidence="1" key="1">
    <citation type="submission" date="2024-07" db="EMBL/GenBank/DDBJ databases">
        <title>Metagenome and Metagenome-Assembled Genomes of Archaea from a hot spring from the geothermal field of Los Azufres, Mexico.</title>
        <authorList>
            <person name="Marin-Paredes R."/>
            <person name="Martinez-Romero E."/>
            <person name="Servin-Garciduenas L.E."/>
        </authorList>
    </citation>
    <scope>NUCLEOTIDE SEQUENCE</scope>
</reference>
<accession>A0ACC6V123</accession>
<dbReference type="Proteomes" id="UP000033636">
    <property type="component" value="Unassembled WGS sequence"/>
</dbReference>
<organism evidence="1 2">
    <name type="scientific">Thermoproteus sp. AZ2</name>
    <dbReference type="NCBI Taxonomy" id="1609232"/>
    <lineage>
        <taxon>Archaea</taxon>
        <taxon>Thermoproteota</taxon>
        <taxon>Thermoprotei</taxon>
        <taxon>Thermoproteales</taxon>
        <taxon>Thermoproteaceae</taxon>
        <taxon>Thermoproteus</taxon>
    </lineage>
</organism>
<evidence type="ECO:0000313" key="2">
    <source>
        <dbReference type="Proteomes" id="UP000033636"/>
    </source>
</evidence>